<evidence type="ECO:0000313" key="4">
    <source>
        <dbReference type="Proteomes" id="UP000050833"/>
    </source>
</evidence>
<feature type="transmembrane region" description="Helical" evidence="2">
    <location>
        <begin position="65"/>
        <end position="84"/>
    </location>
</feature>
<organism evidence="3 4">
    <name type="scientific">Butyribacter intestini</name>
    <dbReference type="NCBI Taxonomy" id="1703332"/>
    <lineage>
        <taxon>Bacteria</taxon>
        <taxon>Bacillati</taxon>
        <taxon>Bacillota</taxon>
        <taxon>Clostridia</taxon>
        <taxon>Lachnospirales</taxon>
        <taxon>Lachnospiraceae</taxon>
        <taxon>Butyribacter</taxon>
    </lineage>
</organism>
<dbReference type="EMBL" id="LLKB01000005">
    <property type="protein sequence ID" value="KQC85007.1"/>
    <property type="molecule type" value="Genomic_DNA"/>
</dbReference>
<keyword evidence="4" id="KW-1185">Reference proteome</keyword>
<comment type="caution">
    <text evidence="3">The sequence shown here is derived from an EMBL/GenBank/DDBJ whole genome shotgun (WGS) entry which is preliminary data.</text>
</comment>
<feature type="coiled-coil region" evidence="1">
    <location>
        <begin position="237"/>
        <end position="275"/>
    </location>
</feature>
<protein>
    <recommendedName>
        <fullName evidence="5">5-bromo-4-chloroindolyl phosphate hydrolysis protein</fullName>
    </recommendedName>
</protein>
<keyword evidence="2" id="KW-0812">Transmembrane</keyword>
<gene>
    <name evidence="3" type="ORF">APZ18_09855</name>
</gene>
<feature type="transmembrane region" description="Helical" evidence="2">
    <location>
        <begin position="109"/>
        <end position="131"/>
    </location>
</feature>
<dbReference type="Proteomes" id="UP000050833">
    <property type="component" value="Unassembled WGS sequence"/>
</dbReference>
<reference evidence="3 4" key="1">
    <citation type="submission" date="2015-10" db="EMBL/GenBank/DDBJ databases">
        <title>Butyribacter intestini gen. nov., sp. nov., a butyric acid-producing bacterium of the family Lachnospiraceae isolated from the human faeces.</title>
        <authorList>
            <person name="Zou Y."/>
            <person name="Xue W."/>
            <person name="Luo G."/>
            <person name="Lv M."/>
        </authorList>
    </citation>
    <scope>NUCLEOTIDE SEQUENCE [LARGE SCALE GENOMIC DNA]</scope>
    <source>
        <strain evidence="3 4">TF01-11</strain>
    </source>
</reference>
<evidence type="ECO:0000313" key="3">
    <source>
        <dbReference type="EMBL" id="KQC85007.1"/>
    </source>
</evidence>
<keyword evidence="2" id="KW-0472">Membrane</keyword>
<evidence type="ECO:0000256" key="2">
    <source>
        <dbReference type="SAM" id="Phobius"/>
    </source>
</evidence>
<sequence>MARYNRDFLVPYLRDVYYIECVGNRLNNEISEVENDIKRNNYELNHITPPQKPQMENKASYSEDGGIMVVVVAIIALVINIYIYNCINKEVTGIFETIITGIMTLFGKYTLLVIFFIINAILFWIGFSILYDVYKYNKNIKEEYKQNMNKYRQELSDFKKNYNWIVRQYQERGAALEQQRQYLAKRRKEAAELSKDLYDINIIPSRFRNIYPIAYLYDYFSTSREDDLDKIIQTMLLEKIIEQLKSVIGKMNEALENQREQIALLSESNEIAERSRMDNINHLLAIERNQEKREDYERMTVANSLVTNFILADMQRQVSDIQYRL</sequence>
<keyword evidence="2" id="KW-1133">Transmembrane helix</keyword>
<keyword evidence="1" id="KW-0175">Coiled coil</keyword>
<name>A0AAW3JQA7_9FIRM</name>
<evidence type="ECO:0000256" key="1">
    <source>
        <dbReference type="SAM" id="Coils"/>
    </source>
</evidence>
<dbReference type="AlphaFoldDB" id="A0AAW3JQA7"/>
<proteinExistence type="predicted"/>
<evidence type="ECO:0008006" key="5">
    <source>
        <dbReference type="Google" id="ProtNLM"/>
    </source>
</evidence>
<accession>A0AAW3JQA7</accession>
<dbReference type="RefSeq" id="WP_055944402.1">
    <property type="nucleotide sequence ID" value="NZ_JAQDCV010000005.1"/>
</dbReference>